<accession>A0AC61MXN4</accession>
<gene>
    <name evidence="1" type="ORF">JFY71_03615</name>
</gene>
<keyword evidence="2" id="KW-1185">Reference proteome</keyword>
<evidence type="ECO:0000313" key="2">
    <source>
        <dbReference type="Proteomes" id="UP000595814"/>
    </source>
</evidence>
<organism evidence="1 2">
    <name type="scientific">Miniphocaeibacter halophilus</name>
    <dbReference type="NCBI Taxonomy" id="2931922"/>
    <lineage>
        <taxon>Bacteria</taxon>
        <taxon>Bacillati</taxon>
        <taxon>Bacillota</taxon>
        <taxon>Tissierellia</taxon>
        <taxon>Tissierellales</taxon>
        <taxon>Peptoniphilaceae</taxon>
        <taxon>Miniphocaeibacter</taxon>
    </lineage>
</organism>
<proteinExistence type="predicted"/>
<protein>
    <submittedName>
        <fullName evidence="1">GntR family transcriptional regulator</fullName>
    </submittedName>
</protein>
<name>A0AC61MXN4_9FIRM</name>
<dbReference type="EMBL" id="CP066744">
    <property type="protein sequence ID" value="QQK08640.1"/>
    <property type="molecule type" value="Genomic_DNA"/>
</dbReference>
<reference evidence="1 2" key="1">
    <citation type="journal article" date="2022" name="Int. J. Syst. Evol. Microbiol.">
        <title>Miniphocaeibacter halophilus sp. nov., an ammonium-tolerant acetate-producing bacterium isolated from a biogas system.</title>
        <authorList>
            <person name="Schnurer A."/>
            <person name="Singh A."/>
            <person name="Bi S."/>
            <person name="Qiao W."/>
            <person name="Westerholm M."/>
        </authorList>
    </citation>
    <scope>NUCLEOTIDE SEQUENCE [LARGE SCALE GENOMIC DNA]</scope>
    <source>
        <strain evidence="1 2">AMB_01</strain>
    </source>
</reference>
<dbReference type="Proteomes" id="UP000595814">
    <property type="component" value="Chromosome"/>
</dbReference>
<evidence type="ECO:0000313" key="1">
    <source>
        <dbReference type="EMBL" id="QQK08640.1"/>
    </source>
</evidence>
<sequence length="240" mass="27714">MVNLNLKIPRYAKVAADMEEKINSGVWEKGSIIPSEKELEKIYGVSRTTIRKAVSELESNNKLRKVQGKGTFVTLGSIIQNLKQIYVFSEEMRKLGKVTSTVFVGIEVIKDPKIAKKLSLNENEEIIELKRLRCDESDEALMYERTYFSKLEHEYLLKVDWNSRQLYKFLEEEANIHIDRATERFKACSLTVDEAKKLGAKVQDYGLLIRRLSYSNNKIISYSIITAKGDSFEFEVELKI</sequence>